<dbReference type="AlphaFoldDB" id="A0A4Q8B9X4"/>
<comment type="caution">
    <text evidence="2">The sequence shown here is derived from an EMBL/GenBank/DDBJ whole genome shotgun (WGS) entry which is preliminary data.</text>
</comment>
<evidence type="ECO:0000256" key="1">
    <source>
        <dbReference type="SAM" id="MobiDB-lite"/>
    </source>
</evidence>
<feature type="region of interest" description="Disordered" evidence="1">
    <location>
        <begin position="1"/>
        <end position="35"/>
    </location>
</feature>
<gene>
    <name evidence="2" type="ORF">EV384_3024</name>
</gene>
<evidence type="ECO:0000313" key="3">
    <source>
        <dbReference type="Proteomes" id="UP000294114"/>
    </source>
</evidence>
<keyword evidence="3" id="KW-1185">Reference proteome</keyword>
<protein>
    <submittedName>
        <fullName evidence="2">Uncharacterized protein</fullName>
    </submittedName>
</protein>
<dbReference type="EMBL" id="SHLD01000001">
    <property type="protein sequence ID" value="RZU74552.1"/>
    <property type="molecule type" value="Genomic_DNA"/>
</dbReference>
<sequence>MGSDGTTAGVDTRGWVAIGVDNRTDGDSRARKAEA</sequence>
<proteinExistence type="predicted"/>
<organism evidence="2 3">
    <name type="scientific">Micromonospora kangleipakensis</name>
    <dbReference type="NCBI Taxonomy" id="1077942"/>
    <lineage>
        <taxon>Bacteria</taxon>
        <taxon>Bacillati</taxon>
        <taxon>Actinomycetota</taxon>
        <taxon>Actinomycetes</taxon>
        <taxon>Micromonosporales</taxon>
        <taxon>Micromonosporaceae</taxon>
        <taxon>Micromonospora</taxon>
    </lineage>
</organism>
<feature type="compositionally biased region" description="Basic and acidic residues" evidence="1">
    <location>
        <begin position="22"/>
        <end position="35"/>
    </location>
</feature>
<evidence type="ECO:0000313" key="2">
    <source>
        <dbReference type="EMBL" id="RZU74552.1"/>
    </source>
</evidence>
<reference evidence="2 3" key="1">
    <citation type="submission" date="2019-02" db="EMBL/GenBank/DDBJ databases">
        <title>Sequencing the genomes of 1000 actinobacteria strains.</title>
        <authorList>
            <person name="Klenk H.-P."/>
        </authorList>
    </citation>
    <scope>NUCLEOTIDE SEQUENCE [LARGE SCALE GENOMIC DNA]</scope>
    <source>
        <strain evidence="2 3">DSM 45612</strain>
    </source>
</reference>
<accession>A0A4Q8B9X4</accession>
<name>A0A4Q8B9X4_9ACTN</name>
<dbReference type="Proteomes" id="UP000294114">
    <property type="component" value="Unassembled WGS sequence"/>
</dbReference>